<sequence>MSYSIPAGAYAQTEDVPAYLGYLKGHLAVFPAYMSGLSEEGRLNRSAPGKWSRQEILGHLVDSATYNLMRFLRAPLEPSPYLIPTYPQVELVRMNRYQDLPLGHVLTLWEGLNRQIIYVVEGLDATQLALPVQVRDGSLPSLGWLFCDYVAHLEHHLAQVYAR</sequence>
<gene>
    <name evidence="2" type="ORF">EDB95_0313</name>
</gene>
<dbReference type="EMBL" id="SODV01000001">
    <property type="protein sequence ID" value="TDW99304.1"/>
    <property type="molecule type" value="Genomic_DNA"/>
</dbReference>
<dbReference type="Gene3D" id="1.20.120.450">
    <property type="entry name" value="dinb family like domain"/>
    <property type="match status" value="1"/>
</dbReference>
<dbReference type="Proteomes" id="UP000294498">
    <property type="component" value="Unassembled WGS sequence"/>
</dbReference>
<feature type="domain" description="DinB-like" evidence="1">
    <location>
        <begin position="24"/>
        <end position="160"/>
    </location>
</feature>
<evidence type="ECO:0000313" key="2">
    <source>
        <dbReference type="EMBL" id="TDW99304.1"/>
    </source>
</evidence>
<organism evidence="2 3">
    <name type="scientific">Dinghuibacter silviterrae</name>
    <dbReference type="NCBI Taxonomy" id="1539049"/>
    <lineage>
        <taxon>Bacteria</taxon>
        <taxon>Pseudomonadati</taxon>
        <taxon>Bacteroidota</taxon>
        <taxon>Chitinophagia</taxon>
        <taxon>Chitinophagales</taxon>
        <taxon>Chitinophagaceae</taxon>
        <taxon>Dinghuibacter</taxon>
    </lineage>
</organism>
<name>A0A4R8DPF8_9BACT</name>
<evidence type="ECO:0000313" key="3">
    <source>
        <dbReference type="Proteomes" id="UP000294498"/>
    </source>
</evidence>
<reference evidence="2 3" key="1">
    <citation type="submission" date="2019-03" db="EMBL/GenBank/DDBJ databases">
        <title>Genomic Encyclopedia of Type Strains, Phase IV (KMG-IV): sequencing the most valuable type-strain genomes for metagenomic binning, comparative biology and taxonomic classification.</title>
        <authorList>
            <person name="Goeker M."/>
        </authorList>
    </citation>
    <scope>NUCLEOTIDE SEQUENCE [LARGE SCALE GENOMIC DNA]</scope>
    <source>
        <strain evidence="2 3">DSM 100059</strain>
    </source>
</reference>
<evidence type="ECO:0000259" key="1">
    <source>
        <dbReference type="Pfam" id="PF12867"/>
    </source>
</evidence>
<dbReference type="InterPro" id="IPR034660">
    <property type="entry name" value="DinB/YfiT-like"/>
</dbReference>
<accession>A0A4R8DPF8</accession>
<protein>
    <submittedName>
        <fullName evidence="2">DinB family protein</fullName>
    </submittedName>
</protein>
<dbReference type="SUPFAM" id="SSF109854">
    <property type="entry name" value="DinB/YfiT-like putative metalloenzymes"/>
    <property type="match status" value="1"/>
</dbReference>
<dbReference type="AlphaFoldDB" id="A0A4R8DPF8"/>
<dbReference type="Pfam" id="PF12867">
    <property type="entry name" value="DinB_2"/>
    <property type="match status" value="1"/>
</dbReference>
<comment type="caution">
    <text evidence="2">The sequence shown here is derived from an EMBL/GenBank/DDBJ whole genome shotgun (WGS) entry which is preliminary data.</text>
</comment>
<proteinExistence type="predicted"/>
<dbReference type="InterPro" id="IPR024775">
    <property type="entry name" value="DinB-like"/>
</dbReference>
<dbReference type="RefSeq" id="WP_133989883.1">
    <property type="nucleotide sequence ID" value="NZ_SODV01000001.1"/>
</dbReference>
<dbReference type="OrthoDB" id="9793216at2"/>
<keyword evidence="3" id="KW-1185">Reference proteome</keyword>